<sequence length="262" mass="27030">MSYILEALKKAQAERQLGNAPGIHTPQPVHAPVVAAGAQRKPLLVGLGAGVVVVAVAAGLMWRARTPAGAPAVLAQAGKAAPGASAQSVPAAPAAMPVAPPVETPPASGTPVPPAQPARVVRDTAPLAPPAALRPTTAAAPHVAPVAPAPPVAAREAVPEPVYLPAPARSPEPAPAPARAPDPIVEEHLRTLQQLPEAIQREVPKVAVGGYIYSPNPADRLLLVDKMLRREGEELAPGLVLERLMPKYAVMNFRGTRYRVGY</sequence>
<keyword evidence="5" id="KW-1185">Reference proteome</keyword>
<keyword evidence="2" id="KW-0812">Transmembrane</keyword>
<evidence type="ECO:0000256" key="1">
    <source>
        <dbReference type="SAM" id="MobiDB-lite"/>
    </source>
</evidence>
<evidence type="ECO:0000313" key="4">
    <source>
        <dbReference type="EMBL" id="MFC5512149.1"/>
    </source>
</evidence>
<evidence type="ECO:0000256" key="2">
    <source>
        <dbReference type="SAM" id="Phobius"/>
    </source>
</evidence>
<keyword evidence="2" id="KW-1133">Transmembrane helix</keyword>
<organism evidence="4 5">
    <name type="scientific">Massilia jejuensis</name>
    <dbReference type="NCBI Taxonomy" id="648894"/>
    <lineage>
        <taxon>Bacteria</taxon>
        <taxon>Pseudomonadati</taxon>
        <taxon>Pseudomonadota</taxon>
        <taxon>Betaproteobacteria</taxon>
        <taxon>Burkholderiales</taxon>
        <taxon>Oxalobacteraceae</taxon>
        <taxon>Telluria group</taxon>
        <taxon>Massilia</taxon>
    </lineage>
</organism>
<evidence type="ECO:0000259" key="3">
    <source>
        <dbReference type="Pfam" id="PF16537"/>
    </source>
</evidence>
<dbReference type="Pfam" id="PF16537">
    <property type="entry name" value="T2SSB"/>
    <property type="match status" value="1"/>
</dbReference>
<feature type="region of interest" description="Disordered" evidence="1">
    <location>
        <begin position="95"/>
        <end position="117"/>
    </location>
</feature>
<feature type="domain" description="Type II secretion system protein GspB C-terminal" evidence="3">
    <location>
        <begin position="203"/>
        <end position="260"/>
    </location>
</feature>
<dbReference type="InterPro" id="IPR032389">
    <property type="entry name" value="GspB_C"/>
</dbReference>
<dbReference type="RefSeq" id="WP_379722073.1">
    <property type="nucleotide sequence ID" value="NZ_JBHSMS010000040.1"/>
</dbReference>
<protein>
    <submittedName>
        <fullName evidence="4">General secretion pathway protein GspB</fullName>
    </submittedName>
</protein>
<dbReference type="EMBL" id="JBHSMS010000040">
    <property type="protein sequence ID" value="MFC5512149.1"/>
    <property type="molecule type" value="Genomic_DNA"/>
</dbReference>
<feature type="transmembrane region" description="Helical" evidence="2">
    <location>
        <begin position="43"/>
        <end position="62"/>
    </location>
</feature>
<accession>A0ABW0PJH5</accession>
<evidence type="ECO:0000313" key="5">
    <source>
        <dbReference type="Proteomes" id="UP001596031"/>
    </source>
</evidence>
<proteinExistence type="predicted"/>
<reference evidence="5" key="1">
    <citation type="journal article" date="2019" name="Int. J. Syst. Evol. Microbiol.">
        <title>The Global Catalogue of Microorganisms (GCM) 10K type strain sequencing project: providing services to taxonomists for standard genome sequencing and annotation.</title>
        <authorList>
            <consortium name="The Broad Institute Genomics Platform"/>
            <consortium name="The Broad Institute Genome Sequencing Center for Infectious Disease"/>
            <person name="Wu L."/>
            <person name="Ma J."/>
        </authorList>
    </citation>
    <scope>NUCLEOTIDE SEQUENCE [LARGE SCALE GENOMIC DNA]</scope>
    <source>
        <strain evidence="5">CCUG 38813</strain>
    </source>
</reference>
<gene>
    <name evidence="4" type="ORF">ACFPOU_13560</name>
</gene>
<dbReference type="Proteomes" id="UP001596031">
    <property type="component" value="Unassembled WGS sequence"/>
</dbReference>
<comment type="caution">
    <text evidence="4">The sequence shown here is derived from an EMBL/GenBank/DDBJ whole genome shotgun (WGS) entry which is preliminary data.</text>
</comment>
<name>A0ABW0PJH5_9BURK</name>
<keyword evidence="2" id="KW-0472">Membrane</keyword>